<dbReference type="PANTHER" id="PTHR11439">
    <property type="entry name" value="GAG-POL-RELATED RETROTRANSPOSON"/>
    <property type="match status" value="1"/>
</dbReference>
<organism evidence="4 5">
    <name type="scientific">Eumeta variegata</name>
    <name type="common">Bagworm moth</name>
    <name type="synonym">Eumeta japonica</name>
    <dbReference type="NCBI Taxonomy" id="151549"/>
    <lineage>
        <taxon>Eukaryota</taxon>
        <taxon>Metazoa</taxon>
        <taxon>Ecdysozoa</taxon>
        <taxon>Arthropoda</taxon>
        <taxon>Hexapoda</taxon>
        <taxon>Insecta</taxon>
        <taxon>Pterygota</taxon>
        <taxon>Neoptera</taxon>
        <taxon>Endopterygota</taxon>
        <taxon>Lepidoptera</taxon>
        <taxon>Glossata</taxon>
        <taxon>Ditrysia</taxon>
        <taxon>Tineoidea</taxon>
        <taxon>Psychidae</taxon>
        <taxon>Oiketicinae</taxon>
        <taxon>Eumeta</taxon>
    </lineage>
</organism>
<accession>A0A4C1TVF5</accession>
<dbReference type="InterPro" id="IPR013103">
    <property type="entry name" value="RVT_2"/>
</dbReference>
<evidence type="ECO:0000259" key="1">
    <source>
        <dbReference type="Pfam" id="PF07727"/>
    </source>
</evidence>
<name>A0A4C1TVF5_EUMVA</name>
<comment type="caution">
    <text evidence="4">The sequence shown here is derived from an EMBL/GenBank/DDBJ whole genome shotgun (WGS) entry which is preliminary data.</text>
</comment>
<evidence type="ECO:0000313" key="5">
    <source>
        <dbReference type="Proteomes" id="UP000299102"/>
    </source>
</evidence>
<dbReference type="PANTHER" id="PTHR11439:SF483">
    <property type="entry name" value="PEPTIDE SYNTHASE GLIP-LIKE, PUTATIVE (AFU_ORTHOLOGUE AFUA_3G12920)-RELATED"/>
    <property type="match status" value="1"/>
</dbReference>
<dbReference type="Pfam" id="PF25597">
    <property type="entry name" value="SH3_retrovirus"/>
    <property type="match status" value="1"/>
</dbReference>
<dbReference type="EMBL" id="BGZK01000092">
    <property type="protein sequence ID" value="GBP17999.1"/>
    <property type="molecule type" value="Genomic_DNA"/>
</dbReference>
<protein>
    <submittedName>
        <fullName evidence="4">Retrovirus-related Pol polyprotein from transposon TNT 1-94</fullName>
    </submittedName>
</protein>
<gene>
    <name evidence="4" type="ORF">EVAR_16944_1</name>
</gene>
<sequence length="392" mass="44199">MILVGYCDNTKGYRLLDKETYKLTKTRDVTFFERCENLDLIDINNDVSASPTNGQDKQVESQLFSSPSTSTIHTGNILVPTEQTEEPLSKIRNVIPPAQETNSDCETNTVEEALSSPYAKQWRQAMNEEYNSLMKNNTWSLKNLPSDRKVLPSKWVYKTKTDQCGNIVRFKARLVIKGYAQKGTDYEEVFSPVVKYSTIHYLISLAAKLGLETDQLDAVSAFLQGDIDVEIYMTQPELYEEGPQGGAVSWCSNRQQTVALSMAEAEYMAMSSAAQEALWLRQLHAEFGQPLTGPLQIFSDNQSAIKLSANDCYLPSKHIDIRARLTAKHVLAHYDMRLPLVSVDSSAYGLGAVLARRYPDGDQRPILCASRTLSNTERRYIQSTKQRSFSWN</sequence>
<evidence type="ECO:0000259" key="3">
    <source>
        <dbReference type="Pfam" id="PF25597"/>
    </source>
</evidence>
<dbReference type="GO" id="GO:0071897">
    <property type="term" value="P:DNA biosynthetic process"/>
    <property type="evidence" value="ECO:0007669"/>
    <property type="project" value="UniProtKB-ARBA"/>
</dbReference>
<dbReference type="InterPro" id="IPR041577">
    <property type="entry name" value="RT_RNaseH_2"/>
</dbReference>
<dbReference type="CDD" id="cd09272">
    <property type="entry name" value="RNase_HI_RT_Ty1"/>
    <property type="match status" value="1"/>
</dbReference>
<proteinExistence type="predicted"/>
<dbReference type="Proteomes" id="UP000299102">
    <property type="component" value="Unassembled WGS sequence"/>
</dbReference>
<feature type="domain" description="Reverse transcriptase Ty1/copia-type" evidence="1">
    <location>
        <begin position="136"/>
        <end position="241"/>
    </location>
</feature>
<keyword evidence="5" id="KW-1185">Reference proteome</keyword>
<dbReference type="InterPro" id="IPR043502">
    <property type="entry name" value="DNA/RNA_pol_sf"/>
</dbReference>
<dbReference type="Pfam" id="PF07727">
    <property type="entry name" value="RVT_2"/>
    <property type="match status" value="1"/>
</dbReference>
<dbReference type="OrthoDB" id="430476at2759"/>
<feature type="domain" description="Retroviral polymerase SH3-like" evidence="3">
    <location>
        <begin position="1"/>
        <end position="34"/>
    </location>
</feature>
<dbReference type="STRING" id="151549.A0A4C1TVF5"/>
<feature type="domain" description="Reverse transcriptase/retrotransposon-derived protein RNase H-like" evidence="2">
    <location>
        <begin position="321"/>
        <end position="383"/>
    </location>
</feature>
<evidence type="ECO:0000259" key="2">
    <source>
        <dbReference type="Pfam" id="PF17919"/>
    </source>
</evidence>
<dbReference type="Pfam" id="PF17919">
    <property type="entry name" value="RT_RNaseH_2"/>
    <property type="match status" value="1"/>
</dbReference>
<dbReference type="InterPro" id="IPR057670">
    <property type="entry name" value="SH3_retrovirus"/>
</dbReference>
<evidence type="ECO:0000313" key="4">
    <source>
        <dbReference type="EMBL" id="GBP17999.1"/>
    </source>
</evidence>
<dbReference type="SUPFAM" id="SSF56672">
    <property type="entry name" value="DNA/RNA polymerases"/>
    <property type="match status" value="1"/>
</dbReference>
<reference evidence="4 5" key="1">
    <citation type="journal article" date="2019" name="Commun. Biol.">
        <title>The bagworm genome reveals a unique fibroin gene that provides high tensile strength.</title>
        <authorList>
            <person name="Kono N."/>
            <person name="Nakamura H."/>
            <person name="Ohtoshi R."/>
            <person name="Tomita M."/>
            <person name="Numata K."/>
            <person name="Arakawa K."/>
        </authorList>
    </citation>
    <scope>NUCLEOTIDE SEQUENCE [LARGE SCALE GENOMIC DNA]</scope>
</reference>
<dbReference type="AlphaFoldDB" id="A0A4C1TVF5"/>